<dbReference type="Pfam" id="PF01037">
    <property type="entry name" value="AsnC_trans_reg"/>
    <property type="match status" value="1"/>
</dbReference>
<dbReference type="PRINTS" id="PR00033">
    <property type="entry name" value="HTHASNC"/>
</dbReference>
<protein>
    <submittedName>
        <fullName evidence="5">DNA-binding Lrp family transcriptional regulator</fullName>
    </submittedName>
</protein>
<keyword evidence="6" id="KW-1185">Reference proteome</keyword>
<dbReference type="AlphaFoldDB" id="A0A318RR38"/>
<dbReference type="RefSeq" id="WP_110471213.1">
    <property type="nucleotide sequence ID" value="NZ_QJSP01000012.1"/>
</dbReference>
<accession>A0A318RR38</accession>
<dbReference type="Pfam" id="PF13404">
    <property type="entry name" value="HTH_AsnC-type"/>
    <property type="match status" value="1"/>
</dbReference>
<dbReference type="SUPFAM" id="SSF46785">
    <property type="entry name" value="Winged helix' DNA-binding domain"/>
    <property type="match status" value="1"/>
</dbReference>
<evidence type="ECO:0000256" key="1">
    <source>
        <dbReference type="ARBA" id="ARBA00023015"/>
    </source>
</evidence>
<dbReference type="Gene3D" id="1.10.10.10">
    <property type="entry name" value="Winged helix-like DNA-binding domain superfamily/Winged helix DNA-binding domain"/>
    <property type="match status" value="1"/>
</dbReference>
<dbReference type="InterPro" id="IPR011008">
    <property type="entry name" value="Dimeric_a/b-barrel"/>
</dbReference>
<dbReference type="SMART" id="SM00344">
    <property type="entry name" value="HTH_ASNC"/>
    <property type="match status" value="1"/>
</dbReference>
<proteinExistence type="predicted"/>
<dbReference type="GO" id="GO:0043565">
    <property type="term" value="F:sequence-specific DNA binding"/>
    <property type="evidence" value="ECO:0007669"/>
    <property type="project" value="InterPro"/>
</dbReference>
<dbReference type="PANTHER" id="PTHR30154:SF45">
    <property type="entry name" value="TRANSCRIPTIONAL REGULATORY PROTEIN (PROBABLY ASNC-FAMILY)-RELATED"/>
    <property type="match status" value="1"/>
</dbReference>
<dbReference type="GO" id="GO:0043200">
    <property type="term" value="P:response to amino acid"/>
    <property type="evidence" value="ECO:0007669"/>
    <property type="project" value="TreeGrafter"/>
</dbReference>
<keyword evidence="2 5" id="KW-0238">DNA-binding</keyword>
<feature type="domain" description="HTH asnC-type" evidence="4">
    <location>
        <begin position="4"/>
        <end position="70"/>
    </location>
</feature>
<dbReference type="Gene3D" id="3.30.70.920">
    <property type="match status" value="1"/>
</dbReference>
<dbReference type="InterPro" id="IPR019888">
    <property type="entry name" value="Tscrpt_reg_AsnC-like"/>
</dbReference>
<comment type="caution">
    <text evidence="5">The sequence shown here is derived from an EMBL/GenBank/DDBJ whole genome shotgun (WGS) entry which is preliminary data.</text>
</comment>
<evidence type="ECO:0000313" key="6">
    <source>
        <dbReference type="Proteomes" id="UP000247591"/>
    </source>
</evidence>
<dbReference type="GO" id="GO:0005829">
    <property type="term" value="C:cytosol"/>
    <property type="evidence" value="ECO:0007669"/>
    <property type="project" value="TreeGrafter"/>
</dbReference>
<dbReference type="Proteomes" id="UP000247591">
    <property type="component" value="Unassembled WGS sequence"/>
</dbReference>
<dbReference type="EMBL" id="QJSP01000012">
    <property type="protein sequence ID" value="PYE14557.1"/>
    <property type="molecule type" value="Genomic_DNA"/>
</dbReference>
<keyword evidence="1" id="KW-0805">Transcription regulation</keyword>
<dbReference type="InterPro" id="IPR036388">
    <property type="entry name" value="WH-like_DNA-bd_sf"/>
</dbReference>
<dbReference type="InterPro" id="IPR019887">
    <property type="entry name" value="Tscrpt_reg_AsnC/Lrp_C"/>
</dbReference>
<evidence type="ECO:0000256" key="2">
    <source>
        <dbReference type="ARBA" id="ARBA00023125"/>
    </source>
</evidence>
<dbReference type="OrthoDB" id="4379331at2"/>
<dbReference type="SUPFAM" id="SSF54909">
    <property type="entry name" value="Dimeric alpha+beta barrel"/>
    <property type="match status" value="1"/>
</dbReference>
<organism evidence="5 6">
    <name type="scientific">Williamsia limnetica</name>
    <dbReference type="NCBI Taxonomy" id="882452"/>
    <lineage>
        <taxon>Bacteria</taxon>
        <taxon>Bacillati</taxon>
        <taxon>Actinomycetota</taxon>
        <taxon>Actinomycetes</taxon>
        <taxon>Mycobacteriales</taxon>
        <taxon>Nocardiaceae</taxon>
        <taxon>Williamsia</taxon>
    </lineage>
</organism>
<name>A0A318RR38_WILLI</name>
<evidence type="ECO:0000313" key="5">
    <source>
        <dbReference type="EMBL" id="PYE14557.1"/>
    </source>
</evidence>
<dbReference type="PANTHER" id="PTHR30154">
    <property type="entry name" value="LEUCINE-RESPONSIVE REGULATORY PROTEIN"/>
    <property type="match status" value="1"/>
</dbReference>
<keyword evidence="3" id="KW-0804">Transcription</keyword>
<dbReference type="InterPro" id="IPR036390">
    <property type="entry name" value="WH_DNA-bd_sf"/>
</dbReference>
<sequence length="148" mass="16233">MAALDELDESILACLTRDARQTYAQIGEQVRLSAPAVKRRVDRLVSSGVIRGFTVVTDPAALKWTTEAYVQVFCRGTIAPDILARSWEHITEVVSAATVTGQADAILRVVARDVQHLEAALERIRAAETVDHSESIIVLSRVIDRGRP</sequence>
<evidence type="ECO:0000256" key="3">
    <source>
        <dbReference type="ARBA" id="ARBA00023163"/>
    </source>
</evidence>
<gene>
    <name evidence="5" type="ORF">DFR67_11217</name>
</gene>
<dbReference type="InterPro" id="IPR000485">
    <property type="entry name" value="AsnC-type_HTH_dom"/>
</dbReference>
<evidence type="ECO:0000259" key="4">
    <source>
        <dbReference type="PROSITE" id="PS50956"/>
    </source>
</evidence>
<reference evidence="5 6" key="1">
    <citation type="submission" date="2018-06" db="EMBL/GenBank/DDBJ databases">
        <title>Genomic Encyclopedia of Type Strains, Phase IV (KMG-IV): sequencing the most valuable type-strain genomes for metagenomic binning, comparative biology and taxonomic classification.</title>
        <authorList>
            <person name="Goeker M."/>
        </authorList>
    </citation>
    <scope>NUCLEOTIDE SEQUENCE [LARGE SCALE GENOMIC DNA]</scope>
    <source>
        <strain evidence="5 6">DSM 45521</strain>
    </source>
</reference>
<dbReference type="PROSITE" id="PS50956">
    <property type="entry name" value="HTH_ASNC_2"/>
    <property type="match status" value="1"/>
</dbReference>